<dbReference type="Proteomes" id="UP001551482">
    <property type="component" value="Unassembled WGS sequence"/>
</dbReference>
<proteinExistence type="predicted"/>
<evidence type="ECO:0000313" key="2">
    <source>
        <dbReference type="Proteomes" id="UP001551482"/>
    </source>
</evidence>
<dbReference type="RefSeq" id="WP_358352447.1">
    <property type="nucleotide sequence ID" value="NZ_JBEZFP010000021.1"/>
</dbReference>
<protein>
    <submittedName>
        <fullName evidence="1">Uncharacterized protein</fullName>
    </submittedName>
</protein>
<name>A0ABV3DEA9_9ACTN</name>
<evidence type="ECO:0000313" key="1">
    <source>
        <dbReference type="EMBL" id="MEU8134086.1"/>
    </source>
</evidence>
<reference evidence="1 2" key="1">
    <citation type="submission" date="2024-06" db="EMBL/GenBank/DDBJ databases">
        <title>The Natural Products Discovery Center: Release of the First 8490 Sequenced Strains for Exploring Actinobacteria Biosynthetic Diversity.</title>
        <authorList>
            <person name="Kalkreuter E."/>
            <person name="Kautsar S.A."/>
            <person name="Yang D."/>
            <person name="Bader C.D."/>
            <person name="Teijaro C.N."/>
            <person name="Fluegel L."/>
            <person name="Davis C.M."/>
            <person name="Simpson J.R."/>
            <person name="Lauterbach L."/>
            <person name="Steele A.D."/>
            <person name="Gui C."/>
            <person name="Meng S."/>
            <person name="Li G."/>
            <person name="Viehrig K."/>
            <person name="Ye F."/>
            <person name="Su P."/>
            <person name="Kiefer A.F."/>
            <person name="Nichols A."/>
            <person name="Cepeda A.J."/>
            <person name="Yan W."/>
            <person name="Fan B."/>
            <person name="Jiang Y."/>
            <person name="Adhikari A."/>
            <person name="Zheng C.-J."/>
            <person name="Schuster L."/>
            <person name="Cowan T.M."/>
            <person name="Smanski M.J."/>
            <person name="Chevrette M.G."/>
            <person name="De Carvalho L.P.S."/>
            <person name="Shen B."/>
        </authorList>
    </citation>
    <scope>NUCLEOTIDE SEQUENCE [LARGE SCALE GENOMIC DNA]</scope>
    <source>
        <strain evidence="1 2">NPDC048946</strain>
    </source>
</reference>
<dbReference type="EMBL" id="JBEZFP010000021">
    <property type="protein sequence ID" value="MEU8134086.1"/>
    <property type="molecule type" value="Genomic_DNA"/>
</dbReference>
<organism evidence="1 2">
    <name type="scientific">Streptodolium elevatio</name>
    <dbReference type="NCBI Taxonomy" id="3157996"/>
    <lineage>
        <taxon>Bacteria</taxon>
        <taxon>Bacillati</taxon>
        <taxon>Actinomycetota</taxon>
        <taxon>Actinomycetes</taxon>
        <taxon>Kitasatosporales</taxon>
        <taxon>Streptomycetaceae</taxon>
        <taxon>Streptodolium</taxon>
    </lineage>
</organism>
<comment type="caution">
    <text evidence="1">The sequence shown here is derived from an EMBL/GenBank/DDBJ whole genome shotgun (WGS) entry which is preliminary data.</text>
</comment>
<gene>
    <name evidence="1" type="ORF">AB0C36_11290</name>
</gene>
<accession>A0ABV3DEA9</accession>
<sequence>MHCEVRFSPTPALSELGGFSSWFFPDGGDSLDAWATGLTTTPAWSIVAAHTPNGIVVAVEDAC</sequence>
<keyword evidence="2" id="KW-1185">Reference proteome</keyword>